<protein>
    <submittedName>
        <fullName evidence="4">Response regulator</fullName>
    </submittedName>
</protein>
<comment type="caution">
    <text evidence="4">The sequence shown here is derived from an EMBL/GenBank/DDBJ whole genome shotgun (WGS) entry which is preliminary data.</text>
</comment>
<dbReference type="InterPro" id="IPR011006">
    <property type="entry name" value="CheY-like_superfamily"/>
</dbReference>
<evidence type="ECO:0000256" key="1">
    <source>
        <dbReference type="ARBA" id="ARBA00022553"/>
    </source>
</evidence>
<gene>
    <name evidence="4" type="ORF">COX77_02375</name>
</gene>
<dbReference type="PROSITE" id="PS50110">
    <property type="entry name" value="RESPONSE_REGULATORY"/>
    <property type="match status" value="1"/>
</dbReference>
<accession>A0A2M7VEY0</accession>
<dbReference type="SMART" id="SM00448">
    <property type="entry name" value="REC"/>
    <property type="match status" value="1"/>
</dbReference>
<feature type="domain" description="Response regulatory" evidence="3">
    <location>
        <begin position="8"/>
        <end position="124"/>
    </location>
</feature>
<dbReference type="Gene3D" id="3.40.50.2300">
    <property type="match status" value="1"/>
</dbReference>
<feature type="modified residue" description="4-aspartylphosphate" evidence="2">
    <location>
        <position position="57"/>
    </location>
</feature>
<dbReference type="InterPro" id="IPR050595">
    <property type="entry name" value="Bact_response_regulator"/>
</dbReference>
<dbReference type="AlphaFoldDB" id="A0A2M7VEY0"/>
<name>A0A2M7VEY0_9BACT</name>
<reference evidence="5" key="1">
    <citation type="submission" date="2017-09" db="EMBL/GenBank/DDBJ databases">
        <title>Depth-based differentiation of microbial function through sediment-hosted aquifers and enrichment of novel symbionts in the deep terrestrial subsurface.</title>
        <authorList>
            <person name="Probst A.J."/>
            <person name="Ladd B."/>
            <person name="Jarett J.K."/>
            <person name="Geller-Mcgrath D.E."/>
            <person name="Sieber C.M.K."/>
            <person name="Emerson J.B."/>
            <person name="Anantharaman K."/>
            <person name="Thomas B.C."/>
            <person name="Malmstrom R."/>
            <person name="Stieglmeier M."/>
            <person name="Klingl A."/>
            <person name="Woyke T."/>
            <person name="Ryan C.M."/>
            <person name="Banfield J.F."/>
        </authorList>
    </citation>
    <scope>NUCLEOTIDE SEQUENCE [LARGE SCALE GENOMIC DNA]</scope>
</reference>
<dbReference type="GO" id="GO:0000160">
    <property type="term" value="P:phosphorelay signal transduction system"/>
    <property type="evidence" value="ECO:0007669"/>
    <property type="project" value="InterPro"/>
</dbReference>
<evidence type="ECO:0000313" key="5">
    <source>
        <dbReference type="Proteomes" id="UP000230405"/>
    </source>
</evidence>
<evidence type="ECO:0000313" key="4">
    <source>
        <dbReference type="EMBL" id="PIZ99122.1"/>
    </source>
</evidence>
<evidence type="ECO:0000259" key="3">
    <source>
        <dbReference type="PROSITE" id="PS50110"/>
    </source>
</evidence>
<dbReference type="InterPro" id="IPR001789">
    <property type="entry name" value="Sig_transdc_resp-reg_receiver"/>
</dbReference>
<dbReference type="SUPFAM" id="SSF52172">
    <property type="entry name" value="CheY-like"/>
    <property type="match status" value="1"/>
</dbReference>
<proteinExistence type="predicted"/>
<dbReference type="EMBL" id="PFPO01000046">
    <property type="protein sequence ID" value="PIZ99122.1"/>
    <property type="molecule type" value="Genomic_DNA"/>
</dbReference>
<sequence>MVKNAKKKILLIEDDAFLAKMYQTKLTKSGYQVIVALDGKSGYQKIVRQRPDLILLDLVLPVMSGQEILMKICQQPELQKIPVLVLTNVSQPEAIRDVWRYQVKEYMIKSQLNPSDIIKIINNYL</sequence>
<keyword evidence="1 2" id="KW-0597">Phosphoprotein</keyword>
<dbReference type="PANTHER" id="PTHR44591:SF23">
    <property type="entry name" value="CHEY SUBFAMILY"/>
    <property type="match status" value="1"/>
</dbReference>
<dbReference type="Proteomes" id="UP000230405">
    <property type="component" value="Unassembled WGS sequence"/>
</dbReference>
<evidence type="ECO:0000256" key="2">
    <source>
        <dbReference type="PROSITE-ProRule" id="PRU00169"/>
    </source>
</evidence>
<dbReference type="Pfam" id="PF00072">
    <property type="entry name" value="Response_reg"/>
    <property type="match status" value="1"/>
</dbReference>
<organism evidence="4 5">
    <name type="scientific">Candidatus Komeilibacteria bacterium CG_4_10_14_0_2_um_filter_37_10</name>
    <dbReference type="NCBI Taxonomy" id="1974470"/>
    <lineage>
        <taxon>Bacteria</taxon>
        <taxon>Candidatus Komeiliibacteriota</taxon>
    </lineage>
</organism>
<dbReference type="PANTHER" id="PTHR44591">
    <property type="entry name" value="STRESS RESPONSE REGULATOR PROTEIN 1"/>
    <property type="match status" value="1"/>
</dbReference>